<dbReference type="GO" id="GO:0000932">
    <property type="term" value="C:P-body"/>
    <property type="evidence" value="ECO:0007669"/>
    <property type="project" value="TreeGrafter"/>
</dbReference>
<dbReference type="SMART" id="SM00955">
    <property type="entry name" value="RNB"/>
    <property type="match status" value="1"/>
</dbReference>
<reference evidence="4" key="2">
    <citation type="submission" date="2023-02" db="EMBL/GenBank/DDBJ databases">
        <authorList>
            <consortium name="DOE Joint Genome Institute"/>
            <person name="Mondo S.J."/>
            <person name="Chang Y."/>
            <person name="Wang Y."/>
            <person name="Ahrendt S."/>
            <person name="Andreopoulos W."/>
            <person name="Barry K."/>
            <person name="Beard J."/>
            <person name="Benny G.L."/>
            <person name="Blankenship S."/>
            <person name="Bonito G."/>
            <person name="Cuomo C."/>
            <person name="Desiro A."/>
            <person name="Gervers K.A."/>
            <person name="Hundley H."/>
            <person name="Kuo A."/>
            <person name="LaButti K."/>
            <person name="Lang B.F."/>
            <person name="Lipzen A."/>
            <person name="O'Donnell K."/>
            <person name="Pangilinan J."/>
            <person name="Reynolds N."/>
            <person name="Sandor L."/>
            <person name="Smith M.W."/>
            <person name="Tsang A."/>
            <person name="Grigoriev I.V."/>
            <person name="Stajich J.E."/>
            <person name="Spatafora J.W."/>
        </authorList>
    </citation>
    <scope>NUCLEOTIDE SEQUENCE</scope>
    <source>
        <strain evidence="4">RSA 2281</strain>
    </source>
</reference>
<dbReference type="GO" id="GO:0000175">
    <property type="term" value="F:3'-5'-RNA exonuclease activity"/>
    <property type="evidence" value="ECO:0007669"/>
    <property type="project" value="TreeGrafter"/>
</dbReference>
<dbReference type="Proteomes" id="UP001209540">
    <property type="component" value="Unassembled WGS sequence"/>
</dbReference>
<proteinExistence type="inferred from homology"/>
<dbReference type="GO" id="GO:0006402">
    <property type="term" value="P:mRNA catabolic process"/>
    <property type="evidence" value="ECO:0007669"/>
    <property type="project" value="TreeGrafter"/>
</dbReference>
<comment type="similarity">
    <text evidence="1">Belongs to the RNR ribonuclease family.</text>
</comment>
<feature type="compositionally biased region" description="Acidic residues" evidence="2">
    <location>
        <begin position="137"/>
        <end position="156"/>
    </location>
</feature>
<dbReference type="PANTHER" id="PTHR23355">
    <property type="entry name" value="RIBONUCLEASE"/>
    <property type="match status" value="1"/>
</dbReference>
<feature type="region of interest" description="Disordered" evidence="2">
    <location>
        <begin position="770"/>
        <end position="789"/>
    </location>
</feature>
<dbReference type="InterPro" id="IPR041093">
    <property type="entry name" value="Dis3l2-like_C"/>
</dbReference>
<evidence type="ECO:0000256" key="2">
    <source>
        <dbReference type="SAM" id="MobiDB-lite"/>
    </source>
</evidence>
<dbReference type="Pfam" id="PF17877">
    <property type="entry name" value="Dis3l2_C_term"/>
    <property type="match status" value="1"/>
</dbReference>
<protein>
    <recommendedName>
        <fullName evidence="3">RNB domain-containing protein</fullName>
    </recommendedName>
</protein>
<evidence type="ECO:0000313" key="4">
    <source>
        <dbReference type="EMBL" id="KAI9247989.1"/>
    </source>
</evidence>
<evidence type="ECO:0000313" key="5">
    <source>
        <dbReference type="Proteomes" id="UP001209540"/>
    </source>
</evidence>
<dbReference type="InterPro" id="IPR050180">
    <property type="entry name" value="RNR_Ribonuclease"/>
</dbReference>
<sequence length="848" mass="96877">MYPVFFGKPSPDHYQQYNDDSSTTTAKRLNGNKWWNDNTFHGFSYPPYLSAKEIEIQSNSGELHIGTLRISRYRRYDAYVSASSLDDDIYVGSELCRNRAFDGDVVAIQLMDVDTVWKQRKEAAQRYLARNGFNTDSPEDEEDAVDLGDAEDEEETGEMLGYKPKYVGKVVGIVERPRERIVVGVLTLSRISESNASSTNELHKVWFRPLDKRTPLFYIPVGNGPTDILQNEDYYKSHLYVAKMLAWQPHKVRPVGKIIRELGQIGDMSVETNAILTDCCIATKPYSEMALATIPPLPFTIPEAEFDKRSDMREIATFTIDPSTAKDLDDALHIKRFMDTFEVGVHIADVSYFVRPNTPLDSEAKERGTSTYLVDNVLPMLPETLCQDLCSLKAGEDRLAFSVIWRMDKEANVIDTSFFKTIIRSNAQLSYEDAQNVLEGGHLDPSIPRATEIEQSIHDLMELAGHLRRRRFKAGALAIDTLKLEYKLEGGEPISVSSYQRMDAHGLIEEFMLQANLSTAKKISKHYPNEALLRRHRHPIIRRMNEFVELAQDLGFEIDAETAGSLQKSFDNIPGGEIKQALFALAIRPMQRAKYFCAGTMDPTEWLHYALNEKSYTHFTSPIRRYADITIHRQLEYAMNSKKMSGYNKASVQSIAFHCNYRKELAGRAQELNNHLYLCRYLSQKATQPAIVSATVIVVELDFIEVYQHTYGLKRRLYVEDLPLTQNEFDSDQNTVTWYWKQGVMVDMESHMRRMHRLPISKHQRNHVDEEALSNTNSSSNAKTKTTTIKKRVDTKLRAPPKQLIPSLLDKEACTQTFSVFSTLNIRLQVNSARSPPVINAYPINPFY</sequence>
<dbReference type="InterPro" id="IPR022966">
    <property type="entry name" value="RNase_II/R_CS"/>
</dbReference>
<dbReference type="PROSITE" id="PS01175">
    <property type="entry name" value="RIBONUCLEASE_II"/>
    <property type="match status" value="1"/>
</dbReference>
<dbReference type="GO" id="GO:0003723">
    <property type="term" value="F:RNA binding"/>
    <property type="evidence" value="ECO:0007669"/>
    <property type="project" value="InterPro"/>
</dbReference>
<dbReference type="Pfam" id="PF00773">
    <property type="entry name" value="RNB"/>
    <property type="match status" value="1"/>
</dbReference>
<dbReference type="AlphaFoldDB" id="A0AAD5JZE8"/>
<feature type="domain" description="RNB" evidence="3">
    <location>
        <begin position="309"/>
        <end position="641"/>
    </location>
</feature>
<dbReference type="PANTHER" id="PTHR23355:SF9">
    <property type="entry name" value="DIS3-LIKE EXONUCLEASE 2"/>
    <property type="match status" value="1"/>
</dbReference>
<organism evidence="4 5">
    <name type="scientific">Phascolomyces articulosus</name>
    <dbReference type="NCBI Taxonomy" id="60185"/>
    <lineage>
        <taxon>Eukaryota</taxon>
        <taxon>Fungi</taxon>
        <taxon>Fungi incertae sedis</taxon>
        <taxon>Mucoromycota</taxon>
        <taxon>Mucoromycotina</taxon>
        <taxon>Mucoromycetes</taxon>
        <taxon>Mucorales</taxon>
        <taxon>Lichtheimiaceae</taxon>
        <taxon>Phascolomyces</taxon>
    </lineage>
</organism>
<dbReference type="Gene3D" id="2.40.50.690">
    <property type="match status" value="1"/>
</dbReference>
<dbReference type="Pfam" id="PF17849">
    <property type="entry name" value="OB_Dis3"/>
    <property type="match status" value="1"/>
</dbReference>
<dbReference type="Gene3D" id="2.40.50.700">
    <property type="match status" value="1"/>
</dbReference>
<dbReference type="InterPro" id="IPR041505">
    <property type="entry name" value="Dis3_CSD2"/>
</dbReference>
<feature type="region of interest" description="Disordered" evidence="2">
    <location>
        <begin position="132"/>
        <end position="156"/>
    </location>
</feature>
<feature type="compositionally biased region" description="Low complexity" evidence="2">
    <location>
        <begin position="774"/>
        <end position="787"/>
    </location>
</feature>
<evidence type="ECO:0000259" key="3">
    <source>
        <dbReference type="SMART" id="SM00955"/>
    </source>
</evidence>
<keyword evidence="5" id="KW-1185">Reference proteome</keyword>
<name>A0AAD5JZE8_9FUNG</name>
<comment type="caution">
    <text evidence="4">The sequence shown here is derived from an EMBL/GenBank/DDBJ whole genome shotgun (WGS) entry which is preliminary data.</text>
</comment>
<evidence type="ECO:0000256" key="1">
    <source>
        <dbReference type="RuleBase" id="RU003901"/>
    </source>
</evidence>
<gene>
    <name evidence="4" type="ORF">BDA99DRAFT_446548</name>
</gene>
<dbReference type="EMBL" id="JAIXMP010000040">
    <property type="protein sequence ID" value="KAI9247989.1"/>
    <property type="molecule type" value="Genomic_DNA"/>
</dbReference>
<dbReference type="InterPro" id="IPR012340">
    <property type="entry name" value="NA-bd_OB-fold"/>
</dbReference>
<accession>A0AAD5JZE8</accession>
<dbReference type="InterPro" id="IPR001900">
    <property type="entry name" value="RNase_II/R"/>
</dbReference>
<reference evidence="4" key="1">
    <citation type="journal article" date="2022" name="IScience">
        <title>Evolution of zygomycete secretomes and the origins of terrestrial fungal ecologies.</title>
        <authorList>
            <person name="Chang Y."/>
            <person name="Wang Y."/>
            <person name="Mondo S."/>
            <person name="Ahrendt S."/>
            <person name="Andreopoulos W."/>
            <person name="Barry K."/>
            <person name="Beard J."/>
            <person name="Benny G.L."/>
            <person name="Blankenship S."/>
            <person name="Bonito G."/>
            <person name="Cuomo C."/>
            <person name="Desiro A."/>
            <person name="Gervers K.A."/>
            <person name="Hundley H."/>
            <person name="Kuo A."/>
            <person name="LaButti K."/>
            <person name="Lang B.F."/>
            <person name="Lipzen A."/>
            <person name="O'Donnell K."/>
            <person name="Pangilinan J."/>
            <person name="Reynolds N."/>
            <person name="Sandor L."/>
            <person name="Smith M.E."/>
            <person name="Tsang A."/>
            <person name="Grigoriev I.V."/>
            <person name="Stajich J.E."/>
            <person name="Spatafora J.W."/>
        </authorList>
    </citation>
    <scope>NUCLEOTIDE SEQUENCE</scope>
    <source>
        <strain evidence="4">RSA 2281</strain>
    </source>
</reference>
<dbReference type="SUPFAM" id="SSF50249">
    <property type="entry name" value="Nucleic acid-binding proteins"/>
    <property type="match status" value="2"/>
</dbReference>